<dbReference type="EMBL" id="WTPX01000002">
    <property type="protein sequence ID" value="NNJ24043.1"/>
    <property type="molecule type" value="Genomic_DNA"/>
</dbReference>
<sequence>MPRVLNVGQCVPDHMSISSYLRRKFDADVVKVDSEEDALELVSRGNVDLVLVNRLYDADGASGLQTVQAIASGDEAPPVMLVSNFADAQERAVKAGALLGFGKGEISAAETDEKLASILGS</sequence>
<dbReference type="RefSeq" id="WP_171182552.1">
    <property type="nucleotide sequence ID" value="NZ_WTPX01000002.1"/>
</dbReference>
<dbReference type="CDD" id="cd00156">
    <property type="entry name" value="REC"/>
    <property type="match status" value="1"/>
</dbReference>
<evidence type="ECO:0000313" key="2">
    <source>
        <dbReference type="Proteomes" id="UP000609651"/>
    </source>
</evidence>
<organism evidence="1 2">
    <name type="scientific">Alienimonas chondri</name>
    <dbReference type="NCBI Taxonomy" id="2681879"/>
    <lineage>
        <taxon>Bacteria</taxon>
        <taxon>Pseudomonadati</taxon>
        <taxon>Planctomycetota</taxon>
        <taxon>Planctomycetia</taxon>
        <taxon>Planctomycetales</taxon>
        <taxon>Planctomycetaceae</taxon>
        <taxon>Alienimonas</taxon>
    </lineage>
</organism>
<proteinExistence type="predicted"/>
<name>A0ABX1V6Y5_9PLAN</name>
<dbReference type="InterPro" id="IPR011006">
    <property type="entry name" value="CheY-like_superfamily"/>
</dbReference>
<reference evidence="1 2" key="1">
    <citation type="journal article" date="2020" name="Syst. Appl. Microbiol.">
        <title>Alienimonas chondri sp. nov., a novel planctomycete isolated from the biofilm of the red alga Chondrus crispus.</title>
        <authorList>
            <person name="Vitorino I."/>
            <person name="Albuquerque L."/>
            <person name="Wiegand S."/>
            <person name="Kallscheuer N."/>
            <person name="da Costa M.S."/>
            <person name="Lobo-da-Cunha A."/>
            <person name="Jogler C."/>
            <person name="Lage O.M."/>
        </authorList>
    </citation>
    <scope>NUCLEOTIDE SEQUENCE [LARGE SCALE GENOMIC DNA]</scope>
    <source>
        <strain evidence="1 2">LzC2</strain>
    </source>
</reference>
<dbReference type="Gene3D" id="3.40.50.2300">
    <property type="match status" value="1"/>
</dbReference>
<accession>A0ABX1V6Y5</accession>
<evidence type="ECO:0000313" key="1">
    <source>
        <dbReference type="EMBL" id="NNJ24043.1"/>
    </source>
</evidence>
<comment type="caution">
    <text evidence="1">The sequence shown here is derived from an EMBL/GenBank/DDBJ whole genome shotgun (WGS) entry which is preliminary data.</text>
</comment>
<gene>
    <name evidence="1" type="ORF">LzC2_00900</name>
</gene>
<protein>
    <recommendedName>
        <fullName evidence="3">Response regulator</fullName>
    </recommendedName>
</protein>
<dbReference type="Proteomes" id="UP000609651">
    <property type="component" value="Unassembled WGS sequence"/>
</dbReference>
<keyword evidence="2" id="KW-1185">Reference proteome</keyword>
<evidence type="ECO:0008006" key="3">
    <source>
        <dbReference type="Google" id="ProtNLM"/>
    </source>
</evidence>
<dbReference type="SUPFAM" id="SSF52172">
    <property type="entry name" value="CheY-like"/>
    <property type="match status" value="1"/>
</dbReference>